<comment type="catalytic activity">
    <reaction evidence="1">
        <text>a monocarboxylic acid amide + H2O = a monocarboxylate + NH4(+)</text>
        <dbReference type="Rhea" id="RHEA:12020"/>
        <dbReference type="ChEBI" id="CHEBI:15377"/>
        <dbReference type="ChEBI" id="CHEBI:28938"/>
        <dbReference type="ChEBI" id="CHEBI:35757"/>
        <dbReference type="ChEBI" id="CHEBI:83628"/>
        <dbReference type="EC" id="3.5.1.4"/>
    </reaction>
</comment>
<dbReference type="NCBIfam" id="NF005899">
    <property type="entry name" value="PRK07869.1"/>
    <property type="match status" value="1"/>
</dbReference>
<evidence type="ECO:0000256" key="3">
    <source>
        <dbReference type="ARBA" id="ARBA00012922"/>
    </source>
</evidence>
<reference evidence="5 6" key="1">
    <citation type="submission" date="2018-12" db="EMBL/GenBank/DDBJ databases">
        <authorList>
            <consortium name="Pathogen Informatics"/>
        </authorList>
    </citation>
    <scope>NUCLEOTIDE SEQUENCE [LARGE SCALE GENOMIC DNA]</scope>
    <source>
        <strain evidence="5 6">NCTC10741</strain>
    </source>
</reference>
<name>A0A3P8L4X6_TSUPA</name>
<proteinExistence type="inferred from homology"/>
<dbReference type="InterPro" id="IPR023631">
    <property type="entry name" value="Amidase_dom"/>
</dbReference>
<protein>
    <recommendedName>
        <fullName evidence="3">amidase</fullName>
        <ecNumber evidence="3">3.5.1.4</ecNumber>
    </recommendedName>
</protein>
<keyword evidence="5" id="KW-0378">Hydrolase</keyword>
<dbReference type="PROSITE" id="PS00571">
    <property type="entry name" value="AMIDASES"/>
    <property type="match status" value="1"/>
</dbReference>
<dbReference type="EC" id="3.5.1.4" evidence="3"/>
<dbReference type="InterPro" id="IPR000120">
    <property type="entry name" value="Amidase"/>
</dbReference>
<dbReference type="PANTHER" id="PTHR11895:SF7">
    <property type="entry name" value="GLUTAMYL-TRNA(GLN) AMIDOTRANSFERASE SUBUNIT A, MITOCHONDRIAL"/>
    <property type="match status" value="1"/>
</dbReference>
<organism evidence="5 6">
    <name type="scientific">Tsukamurella paurometabola</name>
    <name type="common">Corynebacterium paurometabolum</name>
    <dbReference type="NCBI Taxonomy" id="2061"/>
    <lineage>
        <taxon>Bacteria</taxon>
        <taxon>Bacillati</taxon>
        <taxon>Actinomycetota</taxon>
        <taxon>Actinomycetes</taxon>
        <taxon>Mycobacteriales</taxon>
        <taxon>Tsukamurellaceae</taxon>
        <taxon>Tsukamurella</taxon>
    </lineage>
</organism>
<feature type="domain" description="Amidase" evidence="4">
    <location>
        <begin position="69"/>
        <end position="478"/>
    </location>
</feature>
<dbReference type="InterPro" id="IPR036928">
    <property type="entry name" value="AS_sf"/>
</dbReference>
<dbReference type="AlphaFoldDB" id="A0A3P8L4X6"/>
<evidence type="ECO:0000313" key="5">
    <source>
        <dbReference type="EMBL" id="VDR37761.1"/>
    </source>
</evidence>
<dbReference type="InterPro" id="IPR020556">
    <property type="entry name" value="Amidase_CS"/>
</dbReference>
<evidence type="ECO:0000256" key="1">
    <source>
        <dbReference type="ARBA" id="ARBA00001311"/>
    </source>
</evidence>
<comment type="similarity">
    <text evidence="2">Belongs to the amidase family.</text>
</comment>
<dbReference type="Gene3D" id="3.90.1300.10">
    <property type="entry name" value="Amidase signature (AS) domain"/>
    <property type="match status" value="1"/>
</dbReference>
<gene>
    <name evidence="5" type="primary">nylA_1</name>
    <name evidence="5" type="ORF">NCTC10741_00873</name>
</gene>
<dbReference type="RefSeq" id="WP_126195111.1">
    <property type="nucleotide sequence ID" value="NZ_CP085954.1"/>
</dbReference>
<evidence type="ECO:0000259" key="4">
    <source>
        <dbReference type="Pfam" id="PF01425"/>
    </source>
</evidence>
<evidence type="ECO:0000313" key="6">
    <source>
        <dbReference type="Proteomes" id="UP000271626"/>
    </source>
</evidence>
<dbReference type="OrthoDB" id="5175573at2"/>
<dbReference type="SUPFAM" id="SSF75304">
    <property type="entry name" value="Amidase signature (AS) enzymes"/>
    <property type="match status" value="1"/>
</dbReference>
<dbReference type="PANTHER" id="PTHR11895">
    <property type="entry name" value="TRANSAMIDASE"/>
    <property type="match status" value="1"/>
</dbReference>
<sequence length="495" mass="51573">MTIDTTDDATRVHAYADDVLGTLDATGVAEAIAAGEFASREAADAATARIRTVDPEVAAVRWWARPEAAPPAPSSAALYGVPSAIKENVPYAGLATTVGSTAFGTTPAKRSSPVAEQLQATGLTILASTKMPEFGLTASAEFASGRAPVRNPWNIGYSAGGSSSGAAALVASGALPIAHGNDGGGSIRIPAALNGLVGLKVTRGRMVGMPEMRVLPVNVVCEGVLTRTVRDTARYVAAAERHHRNPALPPVGHVRGAGRRRRIGLVTESVTDYGIADECIAPVRALADELAGQGHEIVELSMRDLRLGDLQLDDGFVDDFLHYLDSGFVEDFLHYWGFLAAAELAASAVAAGGRMSVGDLDPVTRSLLRSGRESIPSMPGAIRRLRRVAAGYERGFVEQGVDAILSPTMTRTAPKIGVLDPALPFDEFMSRTIAMVGITPLNNVSGGPAISVPCGFDGAGLPLGAQFAGPAGMEATLLELAYEVEELRPFARIDG</sequence>
<dbReference type="Pfam" id="PF01425">
    <property type="entry name" value="Amidase"/>
    <property type="match status" value="1"/>
</dbReference>
<dbReference type="Proteomes" id="UP000271626">
    <property type="component" value="Chromosome"/>
</dbReference>
<dbReference type="GO" id="GO:0004040">
    <property type="term" value="F:amidase activity"/>
    <property type="evidence" value="ECO:0007669"/>
    <property type="project" value="UniProtKB-EC"/>
</dbReference>
<accession>A0A3P8L4X6</accession>
<evidence type="ECO:0000256" key="2">
    <source>
        <dbReference type="ARBA" id="ARBA00009199"/>
    </source>
</evidence>
<dbReference type="EMBL" id="LR131273">
    <property type="protein sequence ID" value="VDR37761.1"/>
    <property type="molecule type" value="Genomic_DNA"/>
</dbReference>